<dbReference type="EC" id="1.1.1.133" evidence="4"/>
<dbReference type="Proteomes" id="UP000048926">
    <property type="component" value="Unassembled WGS sequence"/>
</dbReference>
<dbReference type="EMBL" id="CXST01000002">
    <property type="protein sequence ID" value="CTQ44203.1"/>
    <property type="molecule type" value="Genomic_DNA"/>
</dbReference>
<accession>A0A0M6Y3T3</accession>
<dbReference type="GO" id="GO:0008831">
    <property type="term" value="F:dTDP-4-dehydrorhamnose reductase activity"/>
    <property type="evidence" value="ECO:0007669"/>
    <property type="project" value="UniProtKB-EC"/>
</dbReference>
<comment type="similarity">
    <text evidence="2">Belongs to the NAD(P)-dependent epimerase/dehydratase family.</text>
</comment>
<dbReference type="OrthoDB" id="7305551at2"/>
<name>A0A0M6Y3T3_9HYPH</name>
<comment type="pathway">
    <text evidence="1">Bacterial outer membrane biogenesis; LPS O-antigen biosynthesis.</text>
</comment>
<evidence type="ECO:0000259" key="3">
    <source>
        <dbReference type="Pfam" id="PF01370"/>
    </source>
</evidence>
<evidence type="ECO:0000256" key="2">
    <source>
        <dbReference type="ARBA" id="ARBA00007637"/>
    </source>
</evidence>
<protein>
    <submittedName>
        <fullName evidence="4">dTDP-4-dehydrorhamnose reductase</fullName>
        <ecNumber evidence="4">1.1.1.133</ecNumber>
    </submittedName>
</protein>
<keyword evidence="5" id="KW-1185">Reference proteome</keyword>
<organism evidence="4 5">
    <name type="scientific">Roseibium aggregatum</name>
    <dbReference type="NCBI Taxonomy" id="187304"/>
    <lineage>
        <taxon>Bacteria</taxon>
        <taxon>Pseudomonadati</taxon>
        <taxon>Pseudomonadota</taxon>
        <taxon>Alphaproteobacteria</taxon>
        <taxon>Hyphomicrobiales</taxon>
        <taxon>Stappiaceae</taxon>
        <taxon>Roseibium</taxon>
    </lineage>
</organism>
<dbReference type="PANTHER" id="PTHR43000">
    <property type="entry name" value="DTDP-D-GLUCOSE 4,6-DEHYDRATASE-RELATED"/>
    <property type="match status" value="1"/>
</dbReference>
<reference evidence="5" key="1">
    <citation type="submission" date="2015-07" db="EMBL/GenBank/DDBJ databases">
        <authorList>
            <person name="Rodrigo-Torres Lidia"/>
            <person name="Arahal R.David."/>
        </authorList>
    </citation>
    <scope>NUCLEOTIDE SEQUENCE [LARGE SCALE GENOMIC DNA]</scope>
    <source>
        <strain evidence="5">CECT 4801</strain>
    </source>
</reference>
<dbReference type="SUPFAM" id="SSF51735">
    <property type="entry name" value="NAD(P)-binding Rossmann-fold domains"/>
    <property type="match status" value="1"/>
</dbReference>
<feature type="domain" description="NAD-dependent epimerase/dehydratase" evidence="3">
    <location>
        <begin position="5"/>
        <end position="220"/>
    </location>
</feature>
<dbReference type="InterPro" id="IPR001509">
    <property type="entry name" value="Epimerase_deHydtase"/>
</dbReference>
<dbReference type="AlphaFoldDB" id="A0A0M6Y3T3"/>
<dbReference type="CDD" id="cd08946">
    <property type="entry name" value="SDR_e"/>
    <property type="match status" value="1"/>
</dbReference>
<dbReference type="Pfam" id="PF01370">
    <property type="entry name" value="Epimerase"/>
    <property type="match status" value="1"/>
</dbReference>
<evidence type="ECO:0000256" key="1">
    <source>
        <dbReference type="ARBA" id="ARBA00005125"/>
    </source>
</evidence>
<keyword evidence="4" id="KW-0560">Oxidoreductase</keyword>
<evidence type="ECO:0000313" key="5">
    <source>
        <dbReference type="Proteomes" id="UP000048926"/>
    </source>
</evidence>
<evidence type="ECO:0000313" key="4">
    <source>
        <dbReference type="EMBL" id="CTQ44203.1"/>
    </source>
</evidence>
<proteinExistence type="inferred from homology"/>
<dbReference type="InterPro" id="IPR036291">
    <property type="entry name" value="NAD(P)-bd_dom_sf"/>
</dbReference>
<dbReference type="Gene3D" id="3.40.50.720">
    <property type="entry name" value="NAD(P)-binding Rossmann-like Domain"/>
    <property type="match status" value="1"/>
</dbReference>
<dbReference type="RefSeq" id="WP_082444582.1">
    <property type="nucleotide sequence ID" value="NZ_CXST01000002.1"/>
</dbReference>
<gene>
    <name evidence="4" type="primary">rfbD_2</name>
    <name evidence="4" type="ORF">LAL4801_02645</name>
</gene>
<sequence>MPNLLLLGGRGIVGRHFVRKLNLLSPSVTCQVFLGDIRSNTDISTTIKDLGQVDLVVNLAAVVEVLKVQSHPEEAYTVNAFGVLNVLKALIEFQQKPYFFQCSTSHVYAPSSEPVSETSKTDPHTVYGRTKLMGEILARDVCSATDIPLCIGRLFSIHDAEQTGSYLRPNIERRLREEDLTKPFELMGANSVRDFLAAEDAAELIARLIIKRAEGIINVASGKATKIRDFVQSLSYRELEIVPKGVSNTLVADTTLLTSILGSGTAQD</sequence>